<evidence type="ECO:0000313" key="5">
    <source>
        <dbReference type="Proteomes" id="UP001245184"/>
    </source>
</evidence>
<dbReference type="Pfam" id="PF06863">
    <property type="entry name" value="DUF1254"/>
    <property type="match status" value="1"/>
</dbReference>
<dbReference type="InterPro" id="IPR037050">
    <property type="entry name" value="DUF1254_sf"/>
</dbReference>
<evidence type="ECO:0000259" key="2">
    <source>
        <dbReference type="Pfam" id="PF06742"/>
    </source>
</evidence>
<dbReference type="AlphaFoldDB" id="A0ABD5CJG1"/>
<name>A0ABD5CJG1_9BURK</name>
<feature type="signal peptide" evidence="1">
    <location>
        <begin position="1"/>
        <end position="28"/>
    </location>
</feature>
<evidence type="ECO:0000259" key="3">
    <source>
        <dbReference type="Pfam" id="PF06863"/>
    </source>
</evidence>
<feature type="domain" description="DUF1254" evidence="3">
    <location>
        <begin position="76"/>
        <end position="209"/>
    </location>
</feature>
<sequence length="477" mass="50181">MIKNRRAVFTNYWTCASLAGLAFLAGCASTPSTTQKSTGWIKDEVADSYVFGYPLVLMGVARDAAVGTEPGQAPLNTLRHAQALPPIGAANPMQPSLDTLDSTGWLDVGSEPVILALPDSRGRYVDARVLDMWTNVVWSTADQFATRANGIKAQAIAFVGPGWQGDLPKNVKRVDVPTRNAWVSVRVQSNGTRDLTAVRKLQRAIRVAPLSVYAGNARSASIAPPRSNADSATGAIGAAGASGTPAAQVAALDANGFFNRLAQALPDNPPTPADPHALKFLSDLGVTPGQPVKLPGASDAIAAGLADGHERVVTPPSNLLTGNGWSWFGDGVGSYGPDYALRAYAAFAQPGIGTKDDEVRAVVTQDSDGHTLNGANRYVIHFAPNQLPPVRGFWSITAYTKDGALGESAPARIAVGDRNGARRNRDGSLDVTVSSTRGKSGNWLPAPRADLQLVLRLYAPKPQATDGTWQPPAVVRQ</sequence>
<gene>
    <name evidence="4" type="ORF">QF025_004072</name>
</gene>
<reference evidence="4 5" key="1">
    <citation type="submission" date="2023-08" db="EMBL/GenBank/DDBJ databases">
        <title>Genome sequencing of plant associated microbes to promote plant fitness in Sorghum bicolor and Oryza sativa.</title>
        <authorList>
            <person name="Coleman-Derr D."/>
        </authorList>
    </citation>
    <scope>NUCLEOTIDE SEQUENCE [LARGE SCALE GENOMIC DNA]</scope>
    <source>
        <strain evidence="4 5">SLBN-33</strain>
    </source>
</reference>
<dbReference type="Gene3D" id="2.60.120.600">
    <property type="entry name" value="Domain of unknown function DUF1214, C-terminal domain"/>
    <property type="match status" value="1"/>
</dbReference>
<dbReference type="InterPro" id="IPR010679">
    <property type="entry name" value="DUF1254"/>
</dbReference>
<organism evidence="4 5">
    <name type="scientific">Paraburkholderia graminis</name>
    <dbReference type="NCBI Taxonomy" id="60548"/>
    <lineage>
        <taxon>Bacteria</taxon>
        <taxon>Pseudomonadati</taxon>
        <taxon>Pseudomonadota</taxon>
        <taxon>Betaproteobacteria</taxon>
        <taxon>Burkholderiales</taxon>
        <taxon>Burkholderiaceae</taxon>
        <taxon>Paraburkholderia</taxon>
    </lineage>
</organism>
<dbReference type="SUPFAM" id="SSF160935">
    <property type="entry name" value="VPA0735-like"/>
    <property type="match status" value="1"/>
</dbReference>
<feature type="domain" description="DUF1214" evidence="2">
    <location>
        <begin position="361"/>
        <end position="461"/>
    </location>
</feature>
<dbReference type="InterPro" id="IPR037049">
    <property type="entry name" value="DUF1214_C_sf"/>
</dbReference>
<dbReference type="RefSeq" id="WP_029967381.1">
    <property type="nucleotide sequence ID" value="NZ_ATXV01000002.1"/>
</dbReference>
<dbReference type="Pfam" id="PF06742">
    <property type="entry name" value="DUF1214"/>
    <property type="match status" value="1"/>
</dbReference>
<dbReference type="EMBL" id="JAVIZN010000002">
    <property type="protein sequence ID" value="MDR6205352.1"/>
    <property type="molecule type" value="Genomic_DNA"/>
</dbReference>
<evidence type="ECO:0000313" key="4">
    <source>
        <dbReference type="EMBL" id="MDR6205352.1"/>
    </source>
</evidence>
<dbReference type="PROSITE" id="PS51257">
    <property type="entry name" value="PROKAR_LIPOPROTEIN"/>
    <property type="match status" value="1"/>
</dbReference>
<protein>
    <recommendedName>
        <fullName evidence="6">Lipoprotein</fullName>
    </recommendedName>
</protein>
<evidence type="ECO:0008006" key="6">
    <source>
        <dbReference type="Google" id="ProtNLM"/>
    </source>
</evidence>
<dbReference type="Gene3D" id="2.60.40.1610">
    <property type="entry name" value="Domain of unknown function DUF1254"/>
    <property type="match status" value="1"/>
</dbReference>
<comment type="caution">
    <text evidence="4">The sequence shown here is derived from an EMBL/GenBank/DDBJ whole genome shotgun (WGS) entry which is preliminary data.</text>
</comment>
<dbReference type="Proteomes" id="UP001245184">
    <property type="component" value="Unassembled WGS sequence"/>
</dbReference>
<accession>A0ABD5CJG1</accession>
<dbReference type="PANTHER" id="PTHR36509">
    <property type="entry name" value="BLL3101 PROTEIN"/>
    <property type="match status" value="1"/>
</dbReference>
<keyword evidence="1" id="KW-0732">Signal</keyword>
<evidence type="ECO:0000256" key="1">
    <source>
        <dbReference type="SAM" id="SignalP"/>
    </source>
</evidence>
<proteinExistence type="predicted"/>
<feature type="chain" id="PRO_5044802511" description="Lipoprotein" evidence="1">
    <location>
        <begin position="29"/>
        <end position="477"/>
    </location>
</feature>
<dbReference type="PANTHER" id="PTHR36509:SF2">
    <property type="entry name" value="BLL3101 PROTEIN"/>
    <property type="match status" value="1"/>
</dbReference>
<dbReference type="InterPro" id="IPR010621">
    <property type="entry name" value="DUF1214"/>
</dbReference>